<evidence type="ECO:0000259" key="6">
    <source>
        <dbReference type="PROSITE" id="PS50949"/>
    </source>
</evidence>
<evidence type="ECO:0000313" key="7">
    <source>
        <dbReference type="EMBL" id="SBT46422.1"/>
    </source>
</evidence>
<dbReference type="Pfam" id="PF00155">
    <property type="entry name" value="Aminotran_1_2"/>
    <property type="match status" value="1"/>
</dbReference>
<dbReference type="Proteomes" id="UP000198765">
    <property type="component" value="Chromosome I"/>
</dbReference>
<dbReference type="Pfam" id="PF00392">
    <property type="entry name" value="GntR"/>
    <property type="match status" value="1"/>
</dbReference>
<gene>
    <name evidence="7" type="ORF">GA0070621_2606</name>
</gene>
<dbReference type="InterPro" id="IPR015422">
    <property type="entry name" value="PyrdxlP-dep_Trfase_small"/>
</dbReference>
<feature type="domain" description="HTH gntR-type" evidence="6">
    <location>
        <begin position="4"/>
        <end position="70"/>
    </location>
</feature>
<evidence type="ECO:0000313" key="8">
    <source>
        <dbReference type="Proteomes" id="UP000198765"/>
    </source>
</evidence>
<dbReference type="GO" id="GO:0003700">
    <property type="term" value="F:DNA-binding transcription factor activity"/>
    <property type="evidence" value="ECO:0007669"/>
    <property type="project" value="InterPro"/>
</dbReference>
<dbReference type="SUPFAM" id="SSF53383">
    <property type="entry name" value="PLP-dependent transferases"/>
    <property type="match status" value="1"/>
</dbReference>
<dbReference type="Gene3D" id="1.10.10.10">
    <property type="entry name" value="Winged helix-like DNA-binding domain superfamily/Winged helix DNA-binding domain"/>
    <property type="match status" value="1"/>
</dbReference>
<evidence type="ECO:0000256" key="5">
    <source>
        <dbReference type="ARBA" id="ARBA00023163"/>
    </source>
</evidence>
<dbReference type="Gene3D" id="3.90.1150.10">
    <property type="entry name" value="Aspartate Aminotransferase, domain 1"/>
    <property type="match status" value="1"/>
</dbReference>
<dbReference type="Gene3D" id="3.40.640.10">
    <property type="entry name" value="Type I PLP-dependent aspartate aminotransferase-like (Major domain)"/>
    <property type="match status" value="1"/>
</dbReference>
<keyword evidence="2" id="KW-0663">Pyridoxal phosphate</keyword>
<evidence type="ECO:0000256" key="1">
    <source>
        <dbReference type="ARBA" id="ARBA00005384"/>
    </source>
</evidence>
<keyword evidence="4 7" id="KW-0238">DNA-binding</keyword>
<name>A0A1A8ZRA2_9ACTN</name>
<dbReference type="PANTHER" id="PTHR46577:SF1">
    <property type="entry name" value="HTH-TYPE TRANSCRIPTIONAL REGULATORY PROTEIN GABR"/>
    <property type="match status" value="1"/>
</dbReference>
<accession>A0A1A8ZRA2</accession>
<comment type="similarity">
    <text evidence="1">In the C-terminal section; belongs to the class-I pyridoxal-phosphate-dependent aminotransferase family.</text>
</comment>
<reference evidence="7 8" key="1">
    <citation type="submission" date="2016-06" db="EMBL/GenBank/DDBJ databases">
        <authorList>
            <person name="Kjaerup R.B."/>
            <person name="Dalgaard T.S."/>
            <person name="Juul-Madsen H.R."/>
        </authorList>
    </citation>
    <scope>NUCLEOTIDE SEQUENCE [LARGE SCALE GENOMIC DNA]</scope>
    <source>
        <strain evidence="7 8">DSM 45248</strain>
    </source>
</reference>
<dbReference type="PROSITE" id="PS50949">
    <property type="entry name" value="HTH_GNTR"/>
    <property type="match status" value="1"/>
</dbReference>
<dbReference type="InterPro" id="IPR036390">
    <property type="entry name" value="WH_DNA-bd_sf"/>
</dbReference>
<dbReference type="InterPro" id="IPR004839">
    <property type="entry name" value="Aminotransferase_I/II_large"/>
</dbReference>
<dbReference type="CDD" id="cd00609">
    <property type="entry name" value="AAT_like"/>
    <property type="match status" value="1"/>
</dbReference>
<protein>
    <submittedName>
        <fullName evidence="7">DNA-binding transcriptional regulator, MocR family, contains an aminotransferase domain</fullName>
    </submittedName>
</protein>
<keyword evidence="8" id="KW-1185">Reference proteome</keyword>
<dbReference type="SUPFAM" id="SSF46785">
    <property type="entry name" value="Winged helix' DNA-binding domain"/>
    <property type="match status" value="1"/>
</dbReference>
<dbReference type="GO" id="GO:0008483">
    <property type="term" value="F:transaminase activity"/>
    <property type="evidence" value="ECO:0007669"/>
    <property type="project" value="UniProtKB-KW"/>
</dbReference>
<dbReference type="InterPro" id="IPR015421">
    <property type="entry name" value="PyrdxlP-dep_Trfase_major"/>
</dbReference>
<evidence type="ECO:0000256" key="2">
    <source>
        <dbReference type="ARBA" id="ARBA00022898"/>
    </source>
</evidence>
<dbReference type="CDD" id="cd07377">
    <property type="entry name" value="WHTH_GntR"/>
    <property type="match status" value="1"/>
</dbReference>
<evidence type="ECO:0000256" key="4">
    <source>
        <dbReference type="ARBA" id="ARBA00023125"/>
    </source>
</evidence>
<dbReference type="GO" id="GO:0030170">
    <property type="term" value="F:pyridoxal phosphate binding"/>
    <property type="evidence" value="ECO:0007669"/>
    <property type="project" value="InterPro"/>
</dbReference>
<dbReference type="InterPro" id="IPR000524">
    <property type="entry name" value="Tscrpt_reg_HTH_GntR"/>
</dbReference>
<dbReference type="GO" id="GO:0003677">
    <property type="term" value="F:DNA binding"/>
    <property type="evidence" value="ECO:0007669"/>
    <property type="project" value="UniProtKB-KW"/>
</dbReference>
<evidence type="ECO:0000256" key="3">
    <source>
        <dbReference type="ARBA" id="ARBA00023015"/>
    </source>
</evidence>
<keyword evidence="3" id="KW-0805">Transcription regulation</keyword>
<dbReference type="AlphaFoldDB" id="A0A1A8ZRA2"/>
<keyword evidence="5" id="KW-0804">Transcription</keyword>
<dbReference type="EMBL" id="LT594324">
    <property type="protein sequence ID" value="SBT46422.1"/>
    <property type="molecule type" value="Genomic_DNA"/>
</dbReference>
<organism evidence="7 8">
    <name type="scientific">Micromonospora narathiwatensis</name>
    <dbReference type="NCBI Taxonomy" id="299146"/>
    <lineage>
        <taxon>Bacteria</taxon>
        <taxon>Bacillati</taxon>
        <taxon>Actinomycetota</taxon>
        <taxon>Actinomycetes</taxon>
        <taxon>Micromonosporales</taxon>
        <taxon>Micromonosporaceae</taxon>
        <taxon>Micromonospora</taxon>
    </lineage>
</organism>
<proteinExistence type="inferred from homology"/>
<keyword evidence="7" id="KW-0032">Aminotransferase</keyword>
<dbReference type="RefSeq" id="WP_091195043.1">
    <property type="nucleotide sequence ID" value="NZ_LT594324.1"/>
</dbReference>
<dbReference type="InterPro" id="IPR051446">
    <property type="entry name" value="HTH_trans_reg/aminotransferase"/>
</dbReference>
<dbReference type="InterPro" id="IPR015424">
    <property type="entry name" value="PyrdxlP-dep_Trfase"/>
</dbReference>
<dbReference type="PATRIC" id="fig|299146.4.peg.2700"/>
<dbReference type="PANTHER" id="PTHR46577">
    <property type="entry name" value="HTH-TYPE TRANSCRIPTIONAL REGULATORY PROTEIN GABR"/>
    <property type="match status" value="1"/>
</dbReference>
<sequence length="468" mass="49290">MNDDNAEVRVIQDLRARVAAAAPGTRLPSIRELTGRHRASPVTVTRAIRRLVADGLVEARPGRGTFVAARPDRQPLPDLSWQAVALGPRPAGEETMQALLAVARPGTIPLSSGYLDAELHPTAAIGAALARAARQPAAWQRGPVEGRQDLRAWFAREAGGGLRADDLVICPGGQAALSTAFRALTTPGDTVLVESPTYLGALAAARAAGLRVVPVPADGDGVRPELLATALARTGARLFYCQPLYANPHGAVLATARRTQVADAVRAAGAFLLEDDYARDLTIDGEPPPPLAADDPDGHVIYLRSLTKSVAPGLRVAAIGARGPAGARLRSARVLDDFFVAGPLQQAALDLVTSPAWARHLRALRKALRARRDALLAALRRHLPAVTPVCVPRGGLHLWAGLPDGLDDGELAVAAAAERVVVFPGRPWYAAEPPAPHLRLTFAAAPPDVLDEGVRRLARAVTALQTRP</sequence>
<dbReference type="OrthoDB" id="9802328at2"/>
<dbReference type="InterPro" id="IPR036388">
    <property type="entry name" value="WH-like_DNA-bd_sf"/>
</dbReference>
<dbReference type="SMART" id="SM00345">
    <property type="entry name" value="HTH_GNTR"/>
    <property type="match status" value="1"/>
</dbReference>
<keyword evidence="7" id="KW-0808">Transferase</keyword>